<reference evidence="2 4" key="1">
    <citation type="journal article" date="2014" name="BMC Genomics">
        <title>Genome sequence of Anopheles sinensis provides insight into genetics basis of mosquito competence for malaria parasites.</title>
        <authorList>
            <person name="Zhou D."/>
            <person name="Zhang D."/>
            <person name="Ding G."/>
            <person name="Shi L."/>
            <person name="Hou Q."/>
            <person name="Ye Y."/>
            <person name="Xu Y."/>
            <person name="Zhou H."/>
            <person name="Xiong C."/>
            <person name="Li S."/>
            <person name="Yu J."/>
            <person name="Hong S."/>
            <person name="Yu X."/>
            <person name="Zou P."/>
            <person name="Chen C."/>
            <person name="Chang X."/>
            <person name="Wang W."/>
            <person name="Lv Y."/>
            <person name="Sun Y."/>
            <person name="Ma L."/>
            <person name="Shen B."/>
            <person name="Zhu C."/>
        </authorList>
    </citation>
    <scope>NUCLEOTIDE SEQUENCE [LARGE SCALE GENOMIC DNA]</scope>
</reference>
<sequence length="187" mass="20522">MAFPPLPQHRSPLETIIFKRKNTRIVEVLSFISLVCLPKALFTSDQTHENGQNLCTSAQRKGPLGASTNDLCRQPPSVPPGSRDEFHQPRQPLDRSPSSASTRQEASSGWSVDDRQQTYDFGSGREPEGSEPREARGLPENSPTPPPMQTITSRAGANSSTEPGATGCLIYLRVLLLISHRYRLSGN</sequence>
<keyword evidence="4" id="KW-1185">Reference proteome</keyword>
<feature type="region of interest" description="Disordered" evidence="1">
    <location>
        <begin position="47"/>
        <end position="163"/>
    </location>
</feature>
<name>A0A084WKE1_ANOSI</name>
<dbReference type="VEuPathDB" id="VectorBase:ASIC018723"/>
<feature type="compositionally biased region" description="Polar residues" evidence="1">
    <location>
        <begin position="96"/>
        <end position="110"/>
    </location>
</feature>
<dbReference type="EnsemblMetazoa" id="ASIC018723-RA">
    <property type="protein sequence ID" value="ASIC018723-PA"/>
    <property type="gene ID" value="ASIC018723"/>
</dbReference>
<reference evidence="3" key="2">
    <citation type="submission" date="2020-05" db="UniProtKB">
        <authorList>
            <consortium name="EnsemblMetazoa"/>
        </authorList>
    </citation>
    <scope>IDENTIFICATION</scope>
</reference>
<dbReference type="Proteomes" id="UP000030765">
    <property type="component" value="Unassembled WGS sequence"/>
</dbReference>
<feature type="compositionally biased region" description="Polar residues" evidence="1">
    <location>
        <begin position="47"/>
        <end position="59"/>
    </location>
</feature>
<accession>A0A084WKE1</accession>
<evidence type="ECO:0000313" key="4">
    <source>
        <dbReference type="Proteomes" id="UP000030765"/>
    </source>
</evidence>
<dbReference type="AlphaFoldDB" id="A0A084WKE1"/>
<gene>
    <name evidence="2" type="ORF">ZHAS_00018723</name>
</gene>
<protein>
    <submittedName>
        <fullName evidence="2 3">Uncharacterized protein</fullName>
    </submittedName>
</protein>
<evidence type="ECO:0000256" key="1">
    <source>
        <dbReference type="SAM" id="MobiDB-lite"/>
    </source>
</evidence>
<evidence type="ECO:0000313" key="3">
    <source>
        <dbReference type="EnsemblMetazoa" id="ASIC018723-PA"/>
    </source>
</evidence>
<dbReference type="EMBL" id="ATLV01024118">
    <property type="status" value="NOT_ANNOTATED_CDS"/>
    <property type="molecule type" value="Genomic_DNA"/>
</dbReference>
<feature type="compositionally biased region" description="Polar residues" evidence="1">
    <location>
        <begin position="149"/>
        <end position="163"/>
    </location>
</feature>
<organism evidence="2">
    <name type="scientific">Anopheles sinensis</name>
    <name type="common">Mosquito</name>
    <dbReference type="NCBI Taxonomy" id="74873"/>
    <lineage>
        <taxon>Eukaryota</taxon>
        <taxon>Metazoa</taxon>
        <taxon>Ecdysozoa</taxon>
        <taxon>Arthropoda</taxon>
        <taxon>Hexapoda</taxon>
        <taxon>Insecta</taxon>
        <taxon>Pterygota</taxon>
        <taxon>Neoptera</taxon>
        <taxon>Endopterygota</taxon>
        <taxon>Diptera</taxon>
        <taxon>Nematocera</taxon>
        <taxon>Culicoidea</taxon>
        <taxon>Culicidae</taxon>
        <taxon>Anophelinae</taxon>
        <taxon>Anopheles</taxon>
    </lineage>
</organism>
<proteinExistence type="predicted"/>
<evidence type="ECO:0000313" key="2">
    <source>
        <dbReference type="EMBL" id="KFB50685.1"/>
    </source>
</evidence>
<dbReference type="EMBL" id="KE525349">
    <property type="protein sequence ID" value="KFB50685.1"/>
    <property type="molecule type" value="Genomic_DNA"/>
</dbReference>
<feature type="compositionally biased region" description="Basic and acidic residues" evidence="1">
    <location>
        <begin position="112"/>
        <end position="137"/>
    </location>
</feature>